<accession>A0A679HVY5</accession>
<protein>
    <submittedName>
        <fullName evidence="1">Uncharacterized protein</fullName>
    </submittedName>
</protein>
<evidence type="ECO:0000313" key="2">
    <source>
        <dbReference type="Proteomes" id="UP000463961"/>
    </source>
</evidence>
<keyword evidence="2" id="KW-1185">Reference proteome</keyword>
<evidence type="ECO:0000313" key="1">
    <source>
        <dbReference type="EMBL" id="BBU67890.1"/>
    </source>
</evidence>
<proteinExistence type="predicted"/>
<dbReference type="RefSeq" id="WP_162049145.1">
    <property type="nucleotide sequence ID" value="NZ_AP019011.1"/>
</dbReference>
<dbReference type="Proteomes" id="UP000463961">
    <property type="component" value="Chromosome"/>
</dbReference>
<dbReference type="AlphaFoldDB" id="A0A679HVY5"/>
<name>A0A679HVY5_9RHOO</name>
<reference evidence="2" key="1">
    <citation type="submission" date="2020-01" db="EMBL/GenBank/DDBJ databases">
        <title>Phosphoaccumulans saitamaens gen. nov., sp. nov., a polyphosphate accumulating bacterium isolated from surface river water.</title>
        <authorList>
            <person name="Watanabe K."/>
            <person name="Suda W."/>
        </authorList>
    </citation>
    <scope>NUCLEOTIDE SEQUENCE [LARGE SCALE GENOMIC DNA]</scope>
    <source>
        <strain evidence="2">ICHIAU1</strain>
    </source>
</reference>
<dbReference type="EMBL" id="AP022345">
    <property type="protein sequence ID" value="BBU67890.1"/>
    <property type="molecule type" value="Genomic_DNA"/>
</dbReference>
<dbReference type="OrthoDB" id="9129343at2"/>
<organism evidence="1 2">
    <name type="scientific">Fluviibacter phosphoraccumulans</name>
    <dbReference type="NCBI Taxonomy" id="1751046"/>
    <lineage>
        <taxon>Bacteria</taxon>
        <taxon>Pseudomonadati</taxon>
        <taxon>Pseudomonadota</taxon>
        <taxon>Betaproteobacteria</taxon>
        <taxon>Rhodocyclales</taxon>
        <taxon>Fluviibacteraceae</taxon>
        <taxon>Fluviibacter</taxon>
    </lineage>
</organism>
<sequence length="255" mass="28081">MPIRRAGIVLGLLGSVSVALADTPNGWLETWAYRTADSPNSFSNMVQLRYYQPFALPSADPGWLGMMRLDTSVISNSGPAFPGESGNQFNPGNTRLTLWANTPQISEQLQGSAGFRVSAPTGYNNPNYSASQWVAGPQLGMSWAPSNAGWFTDFSPLARYMMGFSAVSPAVTTLNRGLELYPSVGMRLTDRMTLRLWDENAFVLNTNTGVWFLPVDAYATYDLTKHWSASLGGAKRLTNTSQYDWVGYGRVVYRF</sequence>
<gene>
    <name evidence="1" type="ORF">ICHIAU1_01730</name>
</gene>